<evidence type="ECO:0000313" key="3">
    <source>
        <dbReference type="Proteomes" id="UP000285405"/>
    </source>
</evidence>
<feature type="compositionally biased region" description="Polar residues" evidence="1">
    <location>
        <begin position="787"/>
        <end position="815"/>
    </location>
</feature>
<dbReference type="EMBL" id="MCBR01019921">
    <property type="protein sequence ID" value="RKF56123.1"/>
    <property type="molecule type" value="Genomic_DNA"/>
</dbReference>
<gene>
    <name evidence="2" type="ORF">GcC1_199009</name>
</gene>
<feature type="region of interest" description="Disordered" evidence="1">
    <location>
        <begin position="520"/>
        <end position="542"/>
    </location>
</feature>
<reference evidence="2 3" key="1">
    <citation type="journal article" date="2018" name="BMC Genomics">
        <title>Comparative genome analyses reveal sequence features reflecting distinct modes of host-adaptation between dicot and monocot powdery mildew.</title>
        <authorList>
            <person name="Wu Y."/>
            <person name="Ma X."/>
            <person name="Pan Z."/>
            <person name="Kale S.D."/>
            <person name="Song Y."/>
            <person name="King H."/>
            <person name="Zhang Q."/>
            <person name="Presley C."/>
            <person name="Deng X."/>
            <person name="Wei C.I."/>
            <person name="Xiao S."/>
        </authorList>
    </citation>
    <scope>NUCLEOTIDE SEQUENCE [LARGE SCALE GENOMIC DNA]</scope>
    <source>
        <strain evidence="2">UCSC1</strain>
    </source>
</reference>
<dbReference type="OrthoDB" id="4188028at2759"/>
<sequence>MPPRGRGRGNTGAGRSSAVIGKQYAMKGTKKHSVRGGAKKERVNLLPDPPRILGIKARKSELNVSFKIIGSHQKAALLALAQKSLDAVNKDATFHENVPEFREVCRGIDEQLACVMLKLQLRRRYEEEVAQRILEANTHIINQSYKLKIEDLKEEAIAKIQEKALYIDKLSRVGGCVEEIAFQGGEDGRKVTKLPPPPKIVHPVVIPFFKGQLADEKCIHKSGDNYFEQHPANFWISCTEAQKKAISSQQVCLMEANRKSVLDGTDRNRSATANSLFNPSAIFGLDTEGDEDDVLPDDPSVLQDNAGLDEISQNYELSEDAAELRLDPYGVRIPRKKIRASNRARPNNHMVVPRVFDFEDAEGKILEDGSTGIQEIGFRTWTTRKNVRNRDYYIGSNISPNPEYFYIPQRVGEINSGNNTLEDMRTVAHIAQAHKLHPTLGIVLPGSINPNYDEIDDPYFPPPTNKNSPLGPLKIHMVIQENSDKTNTVSKIQRSWIRQCNAEFEDIAPRKRLGALLKITGDHTEPNPEPQSPKLENESGSIDKDLLTAVMDALDETRNDHIVVDSGKTPTKQSVEELTPRLTPQKVPSKAPSKTPFKAPNKAFARPSRLQYDPVRDSILESNARSQTSQIVNPISTLKSLPPDGRMLNELADYALTYSQASHIPSSVQKDETALLSHFPPAHAHSNLPPHPHMNQSPAIQPSTKIQSQQIWYQDKPNSLQPINHLIHNQPTQGIVHHLPQNQSIVTANGGSLPAFSRQPPLQASHPPYLSSQWTYNPHLPPPKNYALQNFSSPTHNPNSLSAESFNPHLPSSNQYPWPLQASGHDPHSTMPVMYISQTTSQASQFHGITEVNSNFRDLRPTSSQQPSPAPTPVPTTYSWRIGADFHPHP</sequence>
<accession>A0A420HFF9</accession>
<evidence type="ECO:0000256" key="1">
    <source>
        <dbReference type="SAM" id="MobiDB-lite"/>
    </source>
</evidence>
<feature type="region of interest" description="Disordered" evidence="1">
    <location>
        <begin position="682"/>
        <end position="709"/>
    </location>
</feature>
<dbReference type="AlphaFoldDB" id="A0A420HFF9"/>
<feature type="compositionally biased region" description="Polar residues" evidence="1">
    <location>
        <begin position="694"/>
        <end position="709"/>
    </location>
</feature>
<dbReference type="Proteomes" id="UP000285405">
    <property type="component" value="Unassembled WGS sequence"/>
</dbReference>
<feature type="region of interest" description="Disordered" evidence="1">
    <location>
        <begin position="564"/>
        <end position="601"/>
    </location>
</feature>
<evidence type="ECO:0000313" key="2">
    <source>
        <dbReference type="EMBL" id="RKF56123.1"/>
    </source>
</evidence>
<name>A0A420HFF9_9PEZI</name>
<comment type="caution">
    <text evidence="2">The sequence shown here is derived from an EMBL/GenBank/DDBJ whole genome shotgun (WGS) entry which is preliminary data.</text>
</comment>
<feature type="region of interest" description="Disordered" evidence="1">
    <location>
        <begin position="748"/>
        <end position="815"/>
    </location>
</feature>
<organism evidence="2 3">
    <name type="scientific">Golovinomyces cichoracearum</name>
    <dbReference type="NCBI Taxonomy" id="62708"/>
    <lineage>
        <taxon>Eukaryota</taxon>
        <taxon>Fungi</taxon>
        <taxon>Dikarya</taxon>
        <taxon>Ascomycota</taxon>
        <taxon>Pezizomycotina</taxon>
        <taxon>Leotiomycetes</taxon>
        <taxon>Erysiphales</taxon>
        <taxon>Erysiphaceae</taxon>
        <taxon>Golovinomyces</taxon>
    </lineage>
</organism>
<proteinExistence type="predicted"/>
<protein>
    <submittedName>
        <fullName evidence="2">Uncharacterized protein</fullName>
    </submittedName>
</protein>
<feature type="region of interest" description="Disordered" evidence="1">
    <location>
        <begin position="857"/>
        <end position="890"/>
    </location>
</feature>